<gene>
    <name evidence="1" type="ORF">SDC9_124768</name>
</gene>
<comment type="caution">
    <text evidence="1">The sequence shown here is derived from an EMBL/GenBank/DDBJ whole genome shotgun (WGS) entry which is preliminary data.</text>
</comment>
<organism evidence="1">
    <name type="scientific">bioreactor metagenome</name>
    <dbReference type="NCBI Taxonomy" id="1076179"/>
    <lineage>
        <taxon>unclassified sequences</taxon>
        <taxon>metagenomes</taxon>
        <taxon>ecological metagenomes</taxon>
    </lineage>
</organism>
<dbReference type="SUPFAM" id="SSF53822">
    <property type="entry name" value="Periplasmic binding protein-like I"/>
    <property type="match status" value="1"/>
</dbReference>
<evidence type="ECO:0008006" key="2">
    <source>
        <dbReference type="Google" id="ProtNLM"/>
    </source>
</evidence>
<name>A0A645CL77_9ZZZZ</name>
<evidence type="ECO:0000313" key="1">
    <source>
        <dbReference type="EMBL" id="MPM77760.1"/>
    </source>
</evidence>
<dbReference type="AlphaFoldDB" id="A0A645CL77"/>
<dbReference type="EMBL" id="VSSQ01028157">
    <property type="protein sequence ID" value="MPM77760.1"/>
    <property type="molecule type" value="Genomic_DNA"/>
</dbReference>
<dbReference type="Gene3D" id="3.40.50.2300">
    <property type="match status" value="1"/>
</dbReference>
<proteinExistence type="predicted"/>
<accession>A0A645CL77</accession>
<dbReference type="InterPro" id="IPR028082">
    <property type="entry name" value="Peripla_BP_I"/>
</dbReference>
<protein>
    <recommendedName>
        <fullName evidence="2">Leucine-binding protein domain-containing protein</fullName>
    </recommendedName>
</protein>
<sequence>MNADAQNLTNNGGNDIVAAVSALGYDAYMTAIEAVKLAQSAEGEAIQAALFNVDIDAVTGRITINPETGDANKTEAYIKQATDGAFTFVKRQSVEG</sequence>
<reference evidence="1" key="1">
    <citation type="submission" date="2019-08" db="EMBL/GenBank/DDBJ databases">
        <authorList>
            <person name="Kucharzyk K."/>
            <person name="Murdoch R.W."/>
            <person name="Higgins S."/>
            <person name="Loffler F."/>
        </authorList>
    </citation>
    <scope>NUCLEOTIDE SEQUENCE</scope>
</reference>